<organism evidence="2 3">
    <name type="scientific">Mauremys mutica</name>
    <name type="common">yellowpond turtle</name>
    <dbReference type="NCBI Taxonomy" id="74926"/>
    <lineage>
        <taxon>Eukaryota</taxon>
        <taxon>Metazoa</taxon>
        <taxon>Chordata</taxon>
        <taxon>Craniata</taxon>
        <taxon>Vertebrata</taxon>
        <taxon>Euteleostomi</taxon>
        <taxon>Archelosauria</taxon>
        <taxon>Testudinata</taxon>
        <taxon>Testudines</taxon>
        <taxon>Cryptodira</taxon>
        <taxon>Durocryptodira</taxon>
        <taxon>Testudinoidea</taxon>
        <taxon>Geoemydidae</taxon>
        <taxon>Geoemydinae</taxon>
        <taxon>Mauremys</taxon>
    </lineage>
</organism>
<sequence>MPLGSRPFIEGTPLAPPVQSRAARTRGLAECHGSNGKAKEKPGGFQMLMEPARHPDTASLTHARTLPPAGQRGSLRAGPHHRLSPLAKGSEANHHLNASPDRTNKNHSKA</sequence>
<reference evidence="2" key="1">
    <citation type="submission" date="2021-09" db="EMBL/GenBank/DDBJ databases">
        <title>The genome of Mauremys mutica provides insights into the evolution of semi-aquatic lifestyle.</title>
        <authorList>
            <person name="Gong S."/>
            <person name="Gao Y."/>
        </authorList>
    </citation>
    <scope>NUCLEOTIDE SEQUENCE</scope>
    <source>
        <strain evidence="2">MM-2020</strain>
        <tissue evidence="2">Muscle</tissue>
    </source>
</reference>
<evidence type="ECO:0000256" key="1">
    <source>
        <dbReference type="SAM" id="MobiDB-lite"/>
    </source>
</evidence>
<comment type="caution">
    <text evidence="2">The sequence shown here is derived from an EMBL/GenBank/DDBJ whole genome shotgun (WGS) entry which is preliminary data.</text>
</comment>
<dbReference type="EMBL" id="JAHDVG010000480">
    <property type="protein sequence ID" value="KAH1174152.1"/>
    <property type="molecule type" value="Genomic_DNA"/>
</dbReference>
<dbReference type="AlphaFoldDB" id="A0A9D3X7A2"/>
<evidence type="ECO:0000313" key="2">
    <source>
        <dbReference type="EMBL" id="KAH1174152.1"/>
    </source>
</evidence>
<gene>
    <name evidence="2" type="ORF">KIL84_002296</name>
</gene>
<accession>A0A9D3X7A2</accession>
<name>A0A9D3X7A2_9SAUR</name>
<dbReference type="Proteomes" id="UP000827986">
    <property type="component" value="Unassembled WGS sequence"/>
</dbReference>
<feature type="region of interest" description="Disordered" evidence="1">
    <location>
        <begin position="1"/>
        <end position="110"/>
    </location>
</feature>
<evidence type="ECO:0000313" key="3">
    <source>
        <dbReference type="Proteomes" id="UP000827986"/>
    </source>
</evidence>
<protein>
    <submittedName>
        <fullName evidence="2">Uncharacterized protein</fullName>
    </submittedName>
</protein>
<proteinExistence type="predicted"/>
<keyword evidence="3" id="KW-1185">Reference proteome</keyword>